<dbReference type="OrthoDB" id="9772788at2"/>
<gene>
    <name evidence="1" type="primary">fabZ_2</name>
    <name evidence="1" type="ORF">CLPUN_53220</name>
</gene>
<dbReference type="RefSeq" id="WP_077850194.1">
    <property type="nucleotide sequence ID" value="NZ_LZZM01000245.1"/>
</dbReference>
<dbReference type="STRING" id="29367.CLPUN_53220"/>
<keyword evidence="2" id="KW-1185">Reference proteome</keyword>
<dbReference type="InterPro" id="IPR029069">
    <property type="entry name" value="HotDog_dom_sf"/>
</dbReference>
<dbReference type="EC" id="4.2.1.59" evidence="1"/>
<dbReference type="GO" id="GO:0019171">
    <property type="term" value="F:(3R)-hydroxyacyl-[acyl-carrier-protein] dehydratase activity"/>
    <property type="evidence" value="ECO:0007669"/>
    <property type="project" value="UniProtKB-EC"/>
</dbReference>
<dbReference type="EMBL" id="LZZM01000245">
    <property type="protein sequence ID" value="OOM69990.1"/>
    <property type="molecule type" value="Genomic_DNA"/>
</dbReference>
<reference evidence="1 2" key="1">
    <citation type="submission" date="2016-05" db="EMBL/GenBank/DDBJ databases">
        <title>Microbial solvent formation.</title>
        <authorList>
            <person name="Poehlein A."/>
            <person name="Montoya Solano J.D."/>
            <person name="Flitsch S."/>
            <person name="Krabben P."/>
            <person name="Duerre P."/>
            <person name="Daniel R."/>
        </authorList>
    </citation>
    <scope>NUCLEOTIDE SEQUENCE [LARGE SCALE GENOMIC DNA]</scope>
    <source>
        <strain evidence="1 2">DSM 2619</strain>
    </source>
</reference>
<organism evidence="1 2">
    <name type="scientific">Clostridium puniceum</name>
    <dbReference type="NCBI Taxonomy" id="29367"/>
    <lineage>
        <taxon>Bacteria</taxon>
        <taxon>Bacillati</taxon>
        <taxon>Bacillota</taxon>
        <taxon>Clostridia</taxon>
        <taxon>Eubacteriales</taxon>
        <taxon>Clostridiaceae</taxon>
        <taxon>Clostridium</taxon>
    </lineage>
</organism>
<sequence length="70" mass="7675">MLAMEKHKEKTLLFAAANKVKLKNELSPGDRLSLCCEIIGIKGYYMGVGKEIESVDGNIVCETEILFAIG</sequence>
<dbReference type="Proteomes" id="UP000190890">
    <property type="component" value="Unassembled WGS sequence"/>
</dbReference>
<evidence type="ECO:0000313" key="2">
    <source>
        <dbReference type="Proteomes" id="UP000190890"/>
    </source>
</evidence>
<proteinExistence type="predicted"/>
<dbReference type="AlphaFoldDB" id="A0A1S8SWW5"/>
<protein>
    <submittedName>
        <fullName evidence="1">3-hydroxyacyl-[acyl-carrier-protein] dehydratase FabZ</fullName>
        <ecNumber evidence="1">4.2.1.59</ecNumber>
    </submittedName>
</protein>
<comment type="caution">
    <text evidence="1">The sequence shown here is derived from an EMBL/GenBank/DDBJ whole genome shotgun (WGS) entry which is preliminary data.</text>
</comment>
<evidence type="ECO:0000313" key="1">
    <source>
        <dbReference type="EMBL" id="OOM69990.1"/>
    </source>
</evidence>
<dbReference type="Gene3D" id="3.10.129.10">
    <property type="entry name" value="Hotdog Thioesterase"/>
    <property type="match status" value="1"/>
</dbReference>
<accession>A0A1S8SWW5</accession>
<dbReference type="SUPFAM" id="SSF54637">
    <property type="entry name" value="Thioesterase/thiol ester dehydrase-isomerase"/>
    <property type="match status" value="1"/>
</dbReference>
<name>A0A1S8SWW5_9CLOT</name>
<keyword evidence="1" id="KW-0456">Lyase</keyword>